<protein>
    <recommendedName>
        <fullName evidence="10">Site-specific integrase</fullName>
    </recommendedName>
</protein>
<dbReference type="SUPFAM" id="SSF56349">
    <property type="entry name" value="DNA breaking-rejoining enzymes"/>
    <property type="match status" value="1"/>
</dbReference>
<dbReference type="InterPro" id="IPR010998">
    <property type="entry name" value="Integrase_recombinase_N"/>
</dbReference>
<evidence type="ECO:0000256" key="3">
    <source>
        <dbReference type="ARBA" id="ARBA00023125"/>
    </source>
</evidence>
<evidence type="ECO:0000256" key="5">
    <source>
        <dbReference type="PROSITE-ProRule" id="PRU01248"/>
    </source>
</evidence>
<evidence type="ECO:0000259" key="6">
    <source>
        <dbReference type="PROSITE" id="PS51898"/>
    </source>
</evidence>
<dbReference type="InterPro" id="IPR050090">
    <property type="entry name" value="Tyrosine_recombinase_XerCD"/>
</dbReference>
<dbReference type="CDD" id="cd01189">
    <property type="entry name" value="INT_ICEBs1_C_like"/>
    <property type="match status" value="1"/>
</dbReference>
<dbReference type="Gene3D" id="1.10.443.10">
    <property type="entry name" value="Intergrase catalytic core"/>
    <property type="match status" value="1"/>
</dbReference>
<dbReference type="GO" id="GO:0003677">
    <property type="term" value="F:DNA binding"/>
    <property type="evidence" value="ECO:0007669"/>
    <property type="project" value="UniProtKB-UniRule"/>
</dbReference>
<organism evidence="8 9">
    <name type="scientific">Lactobacillus kullabergensis</name>
    <dbReference type="NCBI Taxonomy" id="1218493"/>
    <lineage>
        <taxon>Bacteria</taxon>
        <taxon>Bacillati</taxon>
        <taxon>Bacillota</taxon>
        <taxon>Bacilli</taxon>
        <taxon>Lactobacillales</taxon>
        <taxon>Lactobacillaceae</taxon>
        <taxon>Lactobacillus</taxon>
    </lineage>
</organism>
<dbReference type="PANTHER" id="PTHR30349:SF64">
    <property type="entry name" value="PROPHAGE INTEGRASE INTD-RELATED"/>
    <property type="match status" value="1"/>
</dbReference>
<accession>A0A0F4LBZ7</accession>
<comment type="similarity">
    <text evidence="1">Belongs to the 'phage' integrase family.</text>
</comment>
<evidence type="ECO:0000256" key="1">
    <source>
        <dbReference type="ARBA" id="ARBA00008857"/>
    </source>
</evidence>
<dbReference type="InterPro" id="IPR044068">
    <property type="entry name" value="CB"/>
</dbReference>
<proteinExistence type="inferred from homology"/>
<dbReference type="Pfam" id="PF14659">
    <property type="entry name" value="Phage_int_SAM_3"/>
    <property type="match status" value="1"/>
</dbReference>
<keyword evidence="2" id="KW-0229">DNA integration</keyword>
<evidence type="ECO:0000259" key="7">
    <source>
        <dbReference type="PROSITE" id="PS51900"/>
    </source>
</evidence>
<dbReference type="PANTHER" id="PTHR30349">
    <property type="entry name" value="PHAGE INTEGRASE-RELATED"/>
    <property type="match status" value="1"/>
</dbReference>
<feature type="domain" description="Tyr recombinase" evidence="6">
    <location>
        <begin position="163"/>
        <end position="362"/>
    </location>
</feature>
<name>A0A0F4LBZ7_9LACO</name>
<feature type="domain" description="Core-binding (CB)" evidence="7">
    <location>
        <begin position="59"/>
        <end position="140"/>
    </location>
</feature>
<gene>
    <name evidence="8" type="ORF">JF76_07170</name>
</gene>
<dbReference type="Pfam" id="PF00589">
    <property type="entry name" value="Phage_integrase"/>
    <property type="match status" value="1"/>
</dbReference>
<dbReference type="AlphaFoldDB" id="A0A0F4LBZ7"/>
<evidence type="ECO:0008006" key="10">
    <source>
        <dbReference type="Google" id="ProtNLM"/>
    </source>
</evidence>
<dbReference type="Proteomes" id="UP000033533">
    <property type="component" value="Unassembled WGS sequence"/>
</dbReference>
<dbReference type="Pfam" id="PF14657">
    <property type="entry name" value="Arm-DNA-bind_4"/>
    <property type="match status" value="1"/>
</dbReference>
<keyword evidence="4" id="KW-0233">DNA recombination</keyword>
<dbReference type="InterPro" id="IPR013762">
    <property type="entry name" value="Integrase-like_cat_sf"/>
</dbReference>
<dbReference type="GO" id="GO:0015074">
    <property type="term" value="P:DNA integration"/>
    <property type="evidence" value="ECO:0007669"/>
    <property type="project" value="UniProtKB-KW"/>
</dbReference>
<comment type="caution">
    <text evidence="8">The sequence shown here is derived from an EMBL/GenBank/DDBJ whole genome shotgun (WGS) entry which is preliminary data.</text>
</comment>
<dbReference type="PATRIC" id="fig|1218493.3.peg.763"/>
<evidence type="ECO:0000313" key="8">
    <source>
        <dbReference type="EMBL" id="KJY56115.1"/>
    </source>
</evidence>
<evidence type="ECO:0000313" key="9">
    <source>
        <dbReference type="Proteomes" id="UP000033533"/>
    </source>
</evidence>
<dbReference type="GO" id="GO:0006310">
    <property type="term" value="P:DNA recombination"/>
    <property type="evidence" value="ECO:0007669"/>
    <property type="project" value="UniProtKB-KW"/>
</dbReference>
<reference evidence="8 9" key="1">
    <citation type="submission" date="2014-12" db="EMBL/GenBank/DDBJ databases">
        <title>Comparative genomics of the lactic acid bacteria isolated from the honey bee gut.</title>
        <authorList>
            <person name="Ellegaard K.M."/>
            <person name="Tamarit D."/>
            <person name="Javelind E."/>
            <person name="Olofsson T."/>
            <person name="Andersson S.G."/>
            <person name="Vasquez A."/>
        </authorList>
    </citation>
    <scope>NUCLEOTIDE SEQUENCE [LARGE SCALE GENOMIC DNA]</scope>
    <source>
        <strain evidence="8 9">Biut2</strain>
    </source>
</reference>
<dbReference type="EMBL" id="JXBY01000017">
    <property type="protein sequence ID" value="KJY56115.1"/>
    <property type="molecule type" value="Genomic_DNA"/>
</dbReference>
<dbReference type="InterPro" id="IPR011010">
    <property type="entry name" value="DNA_brk_join_enz"/>
</dbReference>
<dbReference type="InterPro" id="IPR004107">
    <property type="entry name" value="Integrase_SAM-like_N"/>
</dbReference>
<evidence type="ECO:0000256" key="4">
    <source>
        <dbReference type="ARBA" id="ARBA00023172"/>
    </source>
</evidence>
<dbReference type="STRING" id="1218493.JF76_07170"/>
<dbReference type="OrthoDB" id="9803188at2"/>
<dbReference type="InterPro" id="IPR002104">
    <property type="entry name" value="Integrase_catalytic"/>
</dbReference>
<dbReference type="Gene3D" id="1.10.150.130">
    <property type="match status" value="1"/>
</dbReference>
<dbReference type="RefSeq" id="WP_045927867.1">
    <property type="nucleotide sequence ID" value="NZ_JBHSZS010000009.1"/>
</dbReference>
<dbReference type="PROSITE" id="PS51898">
    <property type="entry name" value="TYR_RECOMBINASE"/>
    <property type="match status" value="1"/>
</dbReference>
<sequence length="370" mass="43424">MAYIKKRGKSWQAQVSWYDEQNNRKYKTKSGFATKMQAKKWANEFEVAKDKNLISDQDPIFADYFEEWYKRYKAPGKSNNTKNRYAHIYQLLKETFGKTKLSKMSRNKYQDFFNDYGKNHAKDTVQKTNGTIRSCVKDAVSDGLVRINFTDRINLTWNEDKTRKIEYLSFKQVQQLKTLLLKDIKPSYVSRYMLLTIIYTGMRPGEIRVLTWDDIDFNHLEIHITKSWDYDNNKIINYDSNEINKETKNKTSTRVIKVDQKLLDILKQLKVNNHQRLFIDGAGTIPTSNAVNKVLRKQLGKLGIKKKGFHFHSLRHTHVALLLFKGVDLYSISKRLGHSNMSITANTYAYMLDELKQKSDSQIVKVLDEI</sequence>
<dbReference type="HOGENOM" id="CLU_027562_17_6_9"/>
<dbReference type="PROSITE" id="PS51900">
    <property type="entry name" value="CB"/>
    <property type="match status" value="1"/>
</dbReference>
<dbReference type="InterPro" id="IPR028259">
    <property type="entry name" value="AP2-like_int_N"/>
</dbReference>
<evidence type="ECO:0000256" key="2">
    <source>
        <dbReference type="ARBA" id="ARBA00022908"/>
    </source>
</evidence>
<keyword evidence="3 5" id="KW-0238">DNA-binding</keyword>